<evidence type="ECO:0000313" key="3">
    <source>
        <dbReference type="Proteomes" id="UP000285326"/>
    </source>
</evidence>
<dbReference type="EMBL" id="MCBS01020115">
    <property type="protein sequence ID" value="RKF79587.1"/>
    <property type="molecule type" value="Genomic_DNA"/>
</dbReference>
<dbReference type="PANTHER" id="PTHR24148">
    <property type="entry name" value="ANKYRIN REPEAT DOMAIN-CONTAINING PROTEIN 39 HOMOLOG-RELATED"/>
    <property type="match status" value="1"/>
</dbReference>
<dbReference type="Proteomes" id="UP000285326">
    <property type="component" value="Unassembled WGS sequence"/>
</dbReference>
<dbReference type="Pfam" id="PF06985">
    <property type="entry name" value="HET"/>
    <property type="match status" value="1"/>
</dbReference>
<feature type="domain" description="Heterokaryon incompatibility" evidence="1">
    <location>
        <begin position="60"/>
        <end position="211"/>
    </location>
</feature>
<protein>
    <submittedName>
        <fullName evidence="2">Putative heterokaryon incompatibility protein</fullName>
    </submittedName>
</protein>
<dbReference type="InterPro" id="IPR010730">
    <property type="entry name" value="HET"/>
</dbReference>
<dbReference type="Pfam" id="PF26639">
    <property type="entry name" value="Het-6_barrel"/>
    <property type="match status" value="1"/>
</dbReference>
<evidence type="ECO:0000259" key="1">
    <source>
        <dbReference type="Pfam" id="PF06985"/>
    </source>
</evidence>
<gene>
    <name evidence="2" type="ORF">GcM1_201042</name>
</gene>
<accession>A0A420IYE7</accession>
<organism evidence="2 3">
    <name type="scientific">Golovinomyces cichoracearum</name>
    <dbReference type="NCBI Taxonomy" id="62708"/>
    <lineage>
        <taxon>Eukaryota</taxon>
        <taxon>Fungi</taxon>
        <taxon>Dikarya</taxon>
        <taxon>Ascomycota</taxon>
        <taxon>Pezizomycotina</taxon>
        <taxon>Leotiomycetes</taxon>
        <taxon>Erysiphales</taxon>
        <taxon>Erysiphaceae</taxon>
        <taxon>Golovinomyces</taxon>
    </lineage>
</organism>
<dbReference type="AlphaFoldDB" id="A0A420IYE7"/>
<comment type="caution">
    <text evidence="2">The sequence shown here is derived from an EMBL/GenBank/DDBJ whole genome shotgun (WGS) entry which is preliminary data.</text>
</comment>
<reference evidence="2 3" key="1">
    <citation type="journal article" date="2018" name="BMC Genomics">
        <title>Comparative genome analyses reveal sequence features reflecting distinct modes of host-adaptation between dicot and monocot powdery mildew.</title>
        <authorList>
            <person name="Wu Y."/>
            <person name="Ma X."/>
            <person name="Pan Z."/>
            <person name="Kale S.D."/>
            <person name="Song Y."/>
            <person name="King H."/>
            <person name="Zhang Q."/>
            <person name="Presley C."/>
            <person name="Deng X."/>
            <person name="Wei C.I."/>
            <person name="Xiao S."/>
        </authorList>
    </citation>
    <scope>NUCLEOTIDE SEQUENCE [LARGE SCALE GENOMIC DNA]</scope>
    <source>
        <strain evidence="2">UMSG1</strain>
    </source>
</reference>
<name>A0A420IYE7_9PEZI</name>
<proteinExistence type="predicted"/>
<dbReference type="PANTHER" id="PTHR24148:SF64">
    <property type="entry name" value="HETEROKARYON INCOMPATIBILITY DOMAIN-CONTAINING PROTEIN"/>
    <property type="match status" value="1"/>
</dbReference>
<sequence length="726" mass="83737">MCGSSSGKIWRIISNSHPPFRYSPLSSRQIRILTLFPGQPGSPLEISLQEICLSAVEYDYEALSYVWGNPTRQVSIKCNQAELKITTSVQLALCRLRYQNKPRKLWVDAICINQEDFEERAHQVPLMKEIYPRAEKVLVWLGEADKKDELALKAIDEWATFNRQYRRDSDATRFSKFEERFAFKPGYRDTLEAVGRLTYRPWFNRCWTFQEILLSSKAELLVGEFRITWDCFYHALEAFPLHLLAENVLNFNALFMCHGKAKVKDTAFTNSDSYPVSRNLSRILQITRNFTATDPRDKIFSILSISVVKNPCIFRPNYSKSIRETFVSLTLAMIRDENSLNVIMSCGEKNRDKALPSWCPDWSCERGVTLTGYYDYISYDVNAGLKIDFRNLQMNELFELELDGVLIDVVNRTYDLEALGDELRVSAKDASFIDVLSKFVRKTGLQDCLLHDQLSPEAVLLRTLSADHWFFGAHLQGSYKEYWFPTHLRFRDLKRNMIKMRMASTETYRSSIKSKPGLEVSSMDSGSIQQNQGSNFNLDIGPEPEHLDYEVESPFTHAVIDKVYRQASPFYVEGQDFDDAKNIDTLTLSAIAKEAISQALFFFKGKKILISERGFVSIGQENAKVGDSFCSFFGADVPFLIRKKKRSVIEATRNNCRGKDHDTALDLYEIIGECYMDGIMYGELFHIMNEIKGNRNQNPRKPNENCPHQKLEPMVDWVRIKKFRIS</sequence>
<dbReference type="InterPro" id="IPR052895">
    <property type="entry name" value="HetReg/Transcr_Mod"/>
</dbReference>
<evidence type="ECO:0000313" key="2">
    <source>
        <dbReference type="EMBL" id="RKF79587.1"/>
    </source>
</evidence>